<evidence type="ECO:0000313" key="1">
    <source>
        <dbReference type="EMBL" id="MFC3938488.1"/>
    </source>
</evidence>
<dbReference type="Proteomes" id="UP001595693">
    <property type="component" value="Unassembled WGS sequence"/>
</dbReference>
<comment type="caution">
    <text evidence="1">The sequence shown here is derived from an EMBL/GenBank/DDBJ whole genome shotgun (WGS) entry which is preliminary data.</text>
</comment>
<reference evidence="2" key="1">
    <citation type="journal article" date="2019" name="Int. J. Syst. Evol. Microbiol.">
        <title>The Global Catalogue of Microorganisms (GCM) 10K type strain sequencing project: providing services to taxonomists for standard genome sequencing and annotation.</title>
        <authorList>
            <consortium name="The Broad Institute Genomics Platform"/>
            <consortium name="The Broad Institute Genome Sequencing Center for Infectious Disease"/>
            <person name="Wu L."/>
            <person name="Ma J."/>
        </authorList>
    </citation>
    <scope>NUCLEOTIDE SEQUENCE [LARGE SCALE GENOMIC DNA]</scope>
    <source>
        <strain evidence="2">CCUG 2113</strain>
    </source>
</reference>
<accession>A0ABV8DJS0</accession>
<name>A0ABV8DJS0_9BURK</name>
<keyword evidence="2" id="KW-1185">Reference proteome</keyword>
<evidence type="ECO:0008006" key="3">
    <source>
        <dbReference type="Google" id="ProtNLM"/>
    </source>
</evidence>
<protein>
    <recommendedName>
        <fullName evidence="3">DUF1902 domain-containing protein</fullName>
    </recommendedName>
</protein>
<dbReference type="RefSeq" id="WP_055400689.1">
    <property type="nucleotide sequence ID" value="NZ_JAMXAX010000113.1"/>
</dbReference>
<gene>
    <name evidence="1" type="ORF">ACFOW3_28100</name>
</gene>
<sequence>MRLVIQSRTTGCFLAPNVEDGQPEWVMLLSEAATLDDVETCVQLIEDHAEPFHRPAVVDLDDLYGKALNA</sequence>
<proteinExistence type="predicted"/>
<evidence type="ECO:0000313" key="2">
    <source>
        <dbReference type="Proteomes" id="UP001595693"/>
    </source>
</evidence>
<dbReference type="EMBL" id="JBHSAJ010000181">
    <property type="protein sequence ID" value="MFC3938488.1"/>
    <property type="molecule type" value="Genomic_DNA"/>
</dbReference>
<organism evidence="1 2">
    <name type="scientific">Acidovorax facilis</name>
    <dbReference type="NCBI Taxonomy" id="12917"/>
    <lineage>
        <taxon>Bacteria</taxon>
        <taxon>Pseudomonadati</taxon>
        <taxon>Pseudomonadota</taxon>
        <taxon>Betaproteobacteria</taxon>
        <taxon>Burkholderiales</taxon>
        <taxon>Comamonadaceae</taxon>
        <taxon>Acidovorax</taxon>
    </lineage>
</organism>